<dbReference type="RefSeq" id="WP_109739615.1">
    <property type="nucleotide sequence ID" value="NZ_CP080958.1"/>
</dbReference>
<protein>
    <submittedName>
        <fullName evidence="1">Uncharacterized protein</fullName>
    </submittedName>
</protein>
<proteinExistence type="predicted"/>
<reference evidence="1 2" key="1">
    <citation type="submission" date="2016-04" db="EMBL/GenBank/DDBJ databases">
        <authorList>
            <person name="Regsiter A."/>
            <person name="William W."/>
        </authorList>
    </citation>
    <scope>NUCLEOTIDE SEQUENCE [LARGE SCALE GENOMIC DNA]</scope>
    <source>
        <strain evidence="1 2">92</strain>
    </source>
</reference>
<gene>
    <name evidence="1" type="ORF">CITRO92_0850</name>
</gene>
<evidence type="ECO:0000313" key="1">
    <source>
        <dbReference type="EMBL" id="SAZ04405.1"/>
    </source>
</evidence>
<dbReference type="AlphaFoldDB" id="A0AAX2BE93"/>
<evidence type="ECO:0000313" key="2">
    <source>
        <dbReference type="Proteomes" id="UP000245995"/>
    </source>
</evidence>
<organism evidence="1 2">
    <name type="scientific">Citrobacter amalonaticus</name>
    <dbReference type="NCBI Taxonomy" id="35703"/>
    <lineage>
        <taxon>Bacteria</taxon>
        <taxon>Pseudomonadati</taxon>
        <taxon>Pseudomonadota</taxon>
        <taxon>Gammaproteobacteria</taxon>
        <taxon>Enterobacterales</taxon>
        <taxon>Enterobacteriaceae</taxon>
        <taxon>Citrobacter</taxon>
    </lineage>
</organism>
<sequence length="148" mass="16076">MSEYLKTMSAAQFNSAFPVGSSFAYHSVKGEPDAALYTMTRSEAWELGHGATVVKVNGVSGCVDITHLIPLNPATQDDHAAVLQTLMAWYEEKVDSLQLIIRHKDADIVISPELTIRAGTKEHKGIRMGVILALSVLGKLPLTAKEED</sequence>
<name>A0AAX2BE93_CITAM</name>
<dbReference type="EMBL" id="LT556085">
    <property type="protein sequence ID" value="SAZ04405.1"/>
    <property type="molecule type" value="Genomic_DNA"/>
</dbReference>
<accession>A0AAX2BE93</accession>
<dbReference type="Proteomes" id="UP000245995">
    <property type="component" value="Chromosome CITRO92"/>
</dbReference>